<evidence type="ECO:0000256" key="2">
    <source>
        <dbReference type="ARBA" id="ARBA00007613"/>
    </source>
</evidence>
<sequence>MTTADVTAAGLAACLISTSSHRRKMSFPITVTTARFPSVPTWAAAAAALLLAGCSMNPVKVTPDEIAERVRNDQAQMYKDQVPVSGRISYSDALARALKYNLDYRLKLMESTLARGLLDVSAADLLPKLTTDAGYNNRSNDSGGTSIGIEDRVISLRPSTSEERSHYYGRATLSWNALDFGLSYYRAKQAGDEVNIADERRRKILQNIVQDVRNAYWRALGAQRLLADADQLAVRIDDALTKSREAERAGVLPPTQGLAYQRALLDAMSLVNAKRQEMQFAKRELAALMSLPPGTEFSLVESAEDKLAPAAVDIDKLEVAALANRPELREEDYKSRIGAVEAKKQIAALFPSLNIYAGGRYDSNGYLYNNNWSDAGLSLSMDLFRLASIPAINRTNEARQKTDEARRMALAMAVLTQVRVSVERYKLAVVDQELAAESSRVDQRLASVSRAGSNNRLESELESLRTDSRALVSRFQLATAYAATQASYGRVLNSVGIDLLPDSVTDTDIPTLAKAIDASLLEGEKGVFLMPAAMQTASRAITVRVLDLPAGMSEAAVRAQVERIVVRNELATVQSGDALVLALAFERMASGGTARAQWRVTLSEPGGRQLLQQNYASFLPAVTTERGLGAFAEAATLSVIGDVRRAARTGAAVEKQP</sequence>
<accession>A0A843B7W0</accession>
<dbReference type="SUPFAM" id="SSF56954">
    <property type="entry name" value="Outer membrane efflux proteins (OEP)"/>
    <property type="match status" value="1"/>
</dbReference>
<keyword evidence="6" id="KW-0472">Membrane</keyword>
<evidence type="ECO:0000256" key="4">
    <source>
        <dbReference type="ARBA" id="ARBA00022452"/>
    </source>
</evidence>
<evidence type="ECO:0000256" key="1">
    <source>
        <dbReference type="ARBA" id="ARBA00004442"/>
    </source>
</evidence>
<comment type="subcellular location">
    <subcellularLocation>
        <location evidence="1">Cell outer membrane</location>
    </subcellularLocation>
</comment>
<evidence type="ECO:0000256" key="7">
    <source>
        <dbReference type="ARBA" id="ARBA00023237"/>
    </source>
</evidence>
<organism evidence="8 9">
    <name type="scientific">Comamonas suwonensis</name>
    <dbReference type="NCBI Taxonomy" id="2606214"/>
    <lineage>
        <taxon>Bacteria</taxon>
        <taxon>Pseudomonadati</taxon>
        <taxon>Pseudomonadota</taxon>
        <taxon>Betaproteobacteria</taxon>
        <taxon>Burkholderiales</taxon>
        <taxon>Comamonadaceae</taxon>
        <taxon>Comamonas</taxon>
    </lineage>
</organism>
<dbReference type="GO" id="GO:1990281">
    <property type="term" value="C:efflux pump complex"/>
    <property type="evidence" value="ECO:0007669"/>
    <property type="project" value="TreeGrafter"/>
</dbReference>
<name>A0A843B7W0_9BURK</name>
<evidence type="ECO:0000256" key="3">
    <source>
        <dbReference type="ARBA" id="ARBA00022448"/>
    </source>
</evidence>
<dbReference type="Gene3D" id="1.20.1600.10">
    <property type="entry name" value="Outer membrane efflux proteins (OEP)"/>
    <property type="match status" value="1"/>
</dbReference>
<evidence type="ECO:0000256" key="6">
    <source>
        <dbReference type="ARBA" id="ARBA00023136"/>
    </source>
</evidence>
<proteinExistence type="inferred from homology"/>
<comment type="similarity">
    <text evidence="2">Belongs to the outer membrane factor (OMF) (TC 1.B.17) family.</text>
</comment>
<dbReference type="GO" id="GO:0015288">
    <property type="term" value="F:porin activity"/>
    <property type="evidence" value="ECO:0007669"/>
    <property type="project" value="TreeGrafter"/>
</dbReference>
<dbReference type="InterPro" id="IPR003423">
    <property type="entry name" value="OMP_efflux"/>
</dbReference>
<evidence type="ECO:0000313" key="9">
    <source>
        <dbReference type="Proteomes" id="UP000530032"/>
    </source>
</evidence>
<dbReference type="Pfam" id="PF02321">
    <property type="entry name" value="OEP"/>
    <property type="match status" value="1"/>
</dbReference>
<keyword evidence="7" id="KW-0998">Cell outer membrane</keyword>
<dbReference type="InterPro" id="IPR051906">
    <property type="entry name" value="TolC-like"/>
</dbReference>
<dbReference type="RefSeq" id="WP_198462261.1">
    <property type="nucleotide sequence ID" value="NZ_JABBCQ020000029.1"/>
</dbReference>
<dbReference type="GO" id="GO:0015562">
    <property type="term" value="F:efflux transmembrane transporter activity"/>
    <property type="evidence" value="ECO:0007669"/>
    <property type="project" value="InterPro"/>
</dbReference>
<dbReference type="EMBL" id="JABBCQ020000029">
    <property type="protein sequence ID" value="MBI1626911.1"/>
    <property type="molecule type" value="Genomic_DNA"/>
</dbReference>
<dbReference type="PANTHER" id="PTHR30026">
    <property type="entry name" value="OUTER MEMBRANE PROTEIN TOLC"/>
    <property type="match status" value="1"/>
</dbReference>
<keyword evidence="5" id="KW-0812">Transmembrane</keyword>
<keyword evidence="9" id="KW-1185">Reference proteome</keyword>
<reference evidence="8" key="1">
    <citation type="submission" date="2020-12" db="EMBL/GenBank/DDBJ databases">
        <title>Comamonas sp. nov., isolated from stream water.</title>
        <authorList>
            <person name="Park K.-H."/>
        </authorList>
    </citation>
    <scope>NUCLEOTIDE SEQUENCE</scope>
    <source>
        <strain evidence="8">EJ-4</strain>
    </source>
</reference>
<dbReference type="PANTHER" id="PTHR30026:SF21">
    <property type="entry name" value="SLR1270 PROTEIN"/>
    <property type="match status" value="1"/>
</dbReference>
<dbReference type="AlphaFoldDB" id="A0A843B7W0"/>
<gene>
    <name evidence="8" type="ORF">HF327_020785</name>
</gene>
<protein>
    <submittedName>
        <fullName evidence="8">TolC family protein</fullName>
    </submittedName>
</protein>
<keyword evidence="4" id="KW-1134">Transmembrane beta strand</keyword>
<dbReference type="Proteomes" id="UP000530032">
    <property type="component" value="Unassembled WGS sequence"/>
</dbReference>
<comment type="caution">
    <text evidence="8">The sequence shown here is derived from an EMBL/GenBank/DDBJ whole genome shotgun (WGS) entry which is preliminary data.</text>
</comment>
<evidence type="ECO:0000256" key="5">
    <source>
        <dbReference type="ARBA" id="ARBA00022692"/>
    </source>
</evidence>
<dbReference type="GO" id="GO:0009279">
    <property type="term" value="C:cell outer membrane"/>
    <property type="evidence" value="ECO:0007669"/>
    <property type="project" value="UniProtKB-SubCell"/>
</dbReference>
<keyword evidence="3" id="KW-0813">Transport</keyword>
<evidence type="ECO:0000313" key="8">
    <source>
        <dbReference type="EMBL" id="MBI1626911.1"/>
    </source>
</evidence>